<evidence type="ECO:0000256" key="1">
    <source>
        <dbReference type="PROSITE-ProRule" id="PRU00339"/>
    </source>
</evidence>
<dbReference type="Pfam" id="PF13424">
    <property type="entry name" value="TPR_12"/>
    <property type="match status" value="2"/>
</dbReference>
<reference evidence="3 4" key="1">
    <citation type="submission" date="2020-03" db="EMBL/GenBank/DDBJ databases">
        <title>Whole genome shotgun sequence of Phytohabitans flavus NBRC 107702.</title>
        <authorList>
            <person name="Komaki H."/>
            <person name="Tamura T."/>
        </authorList>
    </citation>
    <scope>NUCLEOTIDE SEQUENCE [LARGE SCALE GENOMIC DNA]</scope>
    <source>
        <strain evidence="3 4">NBRC 107702</strain>
    </source>
</reference>
<organism evidence="3 4">
    <name type="scientific">Phytohabitans flavus</name>
    <dbReference type="NCBI Taxonomy" id="1076124"/>
    <lineage>
        <taxon>Bacteria</taxon>
        <taxon>Bacillati</taxon>
        <taxon>Actinomycetota</taxon>
        <taxon>Actinomycetes</taxon>
        <taxon>Micromonosporales</taxon>
        <taxon>Micromonosporaceae</taxon>
    </lineage>
</organism>
<dbReference type="AlphaFoldDB" id="A0A6F8XSZ8"/>
<gene>
    <name evidence="3" type="ORF">Pflav_033290</name>
</gene>
<name>A0A6F8XSZ8_9ACTN</name>
<dbReference type="SUPFAM" id="SSF52540">
    <property type="entry name" value="P-loop containing nucleoside triphosphate hydrolases"/>
    <property type="match status" value="1"/>
</dbReference>
<dbReference type="Pfam" id="PF13176">
    <property type="entry name" value="TPR_7"/>
    <property type="match status" value="1"/>
</dbReference>
<dbReference type="InterPro" id="IPR019734">
    <property type="entry name" value="TPR_rpt"/>
</dbReference>
<evidence type="ECO:0000256" key="2">
    <source>
        <dbReference type="SAM" id="MobiDB-lite"/>
    </source>
</evidence>
<evidence type="ECO:0000313" key="3">
    <source>
        <dbReference type="EMBL" id="BCB76919.1"/>
    </source>
</evidence>
<dbReference type="PROSITE" id="PS50005">
    <property type="entry name" value="TPR"/>
    <property type="match status" value="1"/>
</dbReference>
<dbReference type="EMBL" id="AP022870">
    <property type="protein sequence ID" value="BCB76919.1"/>
    <property type="molecule type" value="Genomic_DNA"/>
</dbReference>
<feature type="region of interest" description="Disordered" evidence="2">
    <location>
        <begin position="1"/>
        <end position="29"/>
    </location>
</feature>
<evidence type="ECO:0000313" key="4">
    <source>
        <dbReference type="Proteomes" id="UP000502508"/>
    </source>
</evidence>
<feature type="repeat" description="TPR" evidence="1">
    <location>
        <begin position="552"/>
        <end position="585"/>
    </location>
</feature>
<sequence>MTTTAPAGPDGDDRASAAPGDDNPRVDVDAGNNAYIAFGDQTNIGRDLNVYPALPPPLPEPARCTLPRDTTVFTGRGGELSRITDAVRHAADTSGIVAIHAIDGMPGIGKTALAVHAAHQLADRFPDGQLFLDLHAHTPGLAPTDPAGALATLLVADGVDARYLPSDLDGRAAMWRDRMAAKTVLLVLDNAASTSQVQPLLPGNPACLTLITSRRQLGDLPGRPASLRLDQLSDREAQDMFIRSAERPVSDPAAVGELVDLCGYLPLAIAILARVYTQHPSWTMADLIAETRDSVLRLSAEQTTVTAAFDISMRYLPATRRRFLTLLGLHPGTSIDPYAAAALTATSLDDATAHLDGLWRDNLLTETGRRRYGMHDLIRAYTRDLAATLPEDEREQALDRVLDYYQHTATRAATILASVPRPDWAATGATRFAAPPVDDHHPTALAWTRTERPNLHACLDHATDTDQPARIVALTAALAPILRTDGPWIDAVTLHSTAAQTAQRLGDRLGQANALNDLGIVRRLTTDYPGATSVLEQALDLLTTLGRRLGQANALRDLGDVRRASGDYPSATTMLEQALDLYTTLGDRLGQANALTDLGVVRRLTDDYPGATTMLEQALDLYTTLGNRLGQANALQHLGVVRRQVGDYPGATSMLEQSLDLLTTLGDRLGQANALRDLGACGG</sequence>
<dbReference type="PRINTS" id="PR00364">
    <property type="entry name" value="DISEASERSIST"/>
</dbReference>
<dbReference type="Gene3D" id="3.40.50.300">
    <property type="entry name" value="P-loop containing nucleotide triphosphate hydrolases"/>
    <property type="match status" value="1"/>
</dbReference>
<dbReference type="PANTHER" id="PTHR47691:SF3">
    <property type="entry name" value="HTH-TYPE TRANSCRIPTIONAL REGULATOR RV0890C-RELATED"/>
    <property type="match status" value="1"/>
</dbReference>
<dbReference type="KEGG" id="pfla:Pflav_033290"/>
<dbReference type="Gene3D" id="1.25.40.10">
    <property type="entry name" value="Tetratricopeptide repeat domain"/>
    <property type="match status" value="1"/>
</dbReference>
<dbReference type="RefSeq" id="WP_173036848.1">
    <property type="nucleotide sequence ID" value="NZ_AP022870.1"/>
</dbReference>
<keyword evidence="1" id="KW-0802">TPR repeat</keyword>
<dbReference type="PANTHER" id="PTHR47691">
    <property type="entry name" value="REGULATOR-RELATED"/>
    <property type="match status" value="1"/>
</dbReference>
<reference evidence="3 4" key="2">
    <citation type="submission" date="2020-03" db="EMBL/GenBank/DDBJ databases">
        <authorList>
            <person name="Ichikawa N."/>
            <person name="Kimura A."/>
            <person name="Kitahashi Y."/>
            <person name="Uohara A."/>
        </authorList>
    </citation>
    <scope>NUCLEOTIDE SEQUENCE [LARGE SCALE GENOMIC DNA]</scope>
    <source>
        <strain evidence="3 4">NBRC 107702</strain>
    </source>
</reference>
<dbReference type="InterPro" id="IPR011990">
    <property type="entry name" value="TPR-like_helical_dom_sf"/>
</dbReference>
<protein>
    <submittedName>
        <fullName evidence="3">Uncharacterized protein</fullName>
    </submittedName>
</protein>
<accession>A0A6F8XSZ8</accession>
<dbReference type="Proteomes" id="UP000502508">
    <property type="component" value="Chromosome"/>
</dbReference>
<dbReference type="SMART" id="SM00028">
    <property type="entry name" value="TPR"/>
    <property type="match status" value="4"/>
</dbReference>
<proteinExistence type="predicted"/>
<dbReference type="SUPFAM" id="SSF48452">
    <property type="entry name" value="TPR-like"/>
    <property type="match status" value="1"/>
</dbReference>
<keyword evidence="4" id="KW-1185">Reference proteome</keyword>
<dbReference type="InterPro" id="IPR027417">
    <property type="entry name" value="P-loop_NTPase"/>
</dbReference>